<comment type="caution">
    <text evidence="2">The sequence shown here is derived from an EMBL/GenBank/DDBJ whole genome shotgun (WGS) entry which is preliminary data.</text>
</comment>
<name>A0A1Z5K1U6_FISSO</name>
<keyword evidence="3" id="KW-1185">Reference proteome</keyword>
<dbReference type="AlphaFoldDB" id="A0A1Z5K1U6"/>
<protein>
    <submittedName>
        <fullName evidence="2">Uncharacterized protein</fullName>
    </submittedName>
</protein>
<sequence>MFSCRFLIVALALLAVALAQENRPVRLRRNLHNVWQVAAEPLQHNNNMEQMFASRELMSRLLQVESMSMSMSM</sequence>
<evidence type="ECO:0000313" key="2">
    <source>
        <dbReference type="EMBL" id="GAX20263.1"/>
    </source>
</evidence>
<reference evidence="2 3" key="1">
    <citation type="journal article" date="2015" name="Plant Cell">
        <title>Oil accumulation by the oleaginous diatom Fistulifera solaris as revealed by the genome and transcriptome.</title>
        <authorList>
            <person name="Tanaka T."/>
            <person name="Maeda Y."/>
            <person name="Veluchamy A."/>
            <person name="Tanaka M."/>
            <person name="Abida H."/>
            <person name="Marechal E."/>
            <person name="Bowler C."/>
            <person name="Muto M."/>
            <person name="Sunaga Y."/>
            <person name="Tanaka M."/>
            <person name="Yoshino T."/>
            <person name="Taniguchi T."/>
            <person name="Fukuda Y."/>
            <person name="Nemoto M."/>
            <person name="Matsumoto M."/>
            <person name="Wong P.S."/>
            <person name="Aburatani S."/>
            <person name="Fujibuchi W."/>
        </authorList>
    </citation>
    <scope>NUCLEOTIDE SEQUENCE [LARGE SCALE GENOMIC DNA]</scope>
    <source>
        <strain evidence="2 3">JPCC DA0580</strain>
    </source>
</reference>
<evidence type="ECO:0000256" key="1">
    <source>
        <dbReference type="SAM" id="SignalP"/>
    </source>
</evidence>
<proteinExistence type="predicted"/>
<dbReference type="InParanoid" id="A0A1Z5K1U6"/>
<keyword evidence="1" id="KW-0732">Signal</keyword>
<feature type="signal peptide" evidence="1">
    <location>
        <begin position="1"/>
        <end position="19"/>
    </location>
</feature>
<dbReference type="EMBL" id="BDSP01000146">
    <property type="protein sequence ID" value="GAX20263.1"/>
    <property type="molecule type" value="Genomic_DNA"/>
</dbReference>
<feature type="chain" id="PRO_5012216143" evidence="1">
    <location>
        <begin position="20"/>
        <end position="73"/>
    </location>
</feature>
<gene>
    <name evidence="2" type="ORF">FisN_6Hh214</name>
</gene>
<dbReference type="Proteomes" id="UP000198406">
    <property type="component" value="Unassembled WGS sequence"/>
</dbReference>
<evidence type="ECO:0000313" key="3">
    <source>
        <dbReference type="Proteomes" id="UP000198406"/>
    </source>
</evidence>
<accession>A0A1Z5K1U6</accession>
<organism evidence="2 3">
    <name type="scientific">Fistulifera solaris</name>
    <name type="common">Oleaginous diatom</name>
    <dbReference type="NCBI Taxonomy" id="1519565"/>
    <lineage>
        <taxon>Eukaryota</taxon>
        <taxon>Sar</taxon>
        <taxon>Stramenopiles</taxon>
        <taxon>Ochrophyta</taxon>
        <taxon>Bacillariophyta</taxon>
        <taxon>Bacillariophyceae</taxon>
        <taxon>Bacillariophycidae</taxon>
        <taxon>Naviculales</taxon>
        <taxon>Naviculaceae</taxon>
        <taxon>Fistulifera</taxon>
    </lineage>
</organism>